<evidence type="ECO:0000256" key="1">
    <source>
        <dbReference type="ARBA" id="ARBA00023015"/>
    </source>
</evidence>
<feature type="domain" description="Mga helix-turn-helix" evidence="3">
    <location>
        <begin position="79"/>
        <end position="166"/>
    </location>
</feature>
<keyword evidence="2" id="KW-0804">Transcription</keyword>
<reference evidence="5" key="1">
    <citation type="submission" date="2016-09" db="EMBL/GenBank/DDBJ databases">
        <authorList>
            <person name="Gulvik C.A."/>
        </authorList>
    </citation>
    <scope>NUCLEOTIDE SEQUENCE [LARGE SCALE GENOMIC DNA]</scope>
    <source>
        <strain evidence="5">LMG 8895</strain>
    </source>
</reference>
<dbReference type="PANTHER" id="PTHR30185:SF12">
    <property type="entry name" value="TRANSCRIPTIONAL REGULATOR MANR"/>
    <property type="match status" value="1"/>
</dbReference>
<evidence type="ECO:0000313" key="4">
    <source>
        <dbReference type="EMBL" id="OEG13153.1"/>
    </source>
</evidence>
<dbReference type="EMBL" id="MIJY01000023">
    <property type="protein sequence ID" value="OEG13153.1"/>
    <property type="molecule type" value="Genomic_DNA"/>
</dbReference>
<keyword evidence="1" id="KW-0805">Transcription regulation</keyword>
<dbReference type="PATRIC" id="fig|332950.4.peg.2207"/>
<evidence type="ECO:0000256" key="2">
    <source>
        <dbReference type="ARBA" id="ARBA00023163"/>
    </source>
</evidence>
<name>A0A1E5GK99_9ENTE</name>
<evidence type="ECO:0000259" key="3">
    <source>
        <dbReference type="Pfam" id="PF05043"/>
    </source>
</evidence>
<dbReference type="Gene3D" id="1.10.10.10">
    <property type="entry name" value="Winged helix-like DNA-binding domain superfamily/Winged helix DNA-binding domain"/>
    <property type="match status" value="1"/>
</dbReference>
<dbReference type="Pfam" id="PF05043">
    <property type="entry name" value="Mga"/>
    <property type="match status" value="1"/>
</dbReference>
<proteinExistence type="predicted"/>
<dbReference type="InterPro" id="IPR036388">
    <property type="entry name" value="WH-like_DNA-bd_sf"/>
</dbReference>
<gene>
    <name evidence="4" type="ORF">BCR25_06605</name>
</gene>
<organism evidence="4 5">
    <name type="scientific">Enterococcus termitis</name>
    <dbReference type="NCBI Taxonomy" id="332950"/>
    <lineage>
        <taxon>Bacteria</taxon>
        <taxon>Bacillati</taxon>
        <taxon>Bacillota</taxon>
        <taxon>Bacilli</taxon>
        <taxon>Lactobacillales</taxon>
        <taxon>Enterococcaceae</taxon>
        <taxon>Enterococcus</taxon>
    </lineage>
</organism>
<comment type="caution">
    <text evidence="4">The sequence shown here is derived from an EMBL/GenBank/DDBJ whole genome shotgun (WGS) entry which is preliminary data.</text>
</comment>
<dbReference type="Proteomes" id="UP000095094">
    <property type="component" value="Unassembled WGS sequence"/>
</dbReference>
<dbReference type="AlphaFoldDB" id="A0A1E5GK99"/>
<accession>A0A1E5GK99</accession>
<dbReference type="OrthoDB" id="2172966at2"/>
<evidence type="ECO:0000313" key="5">
    <source>
        <dbReference type="Proteomes" id="UP000095094"/>
    </source>
</evidence>
<dbReference type="PANTHER" id="PTHR30185">
    <property type="entry name" value="CRYPTIC BETA-GLUCOSIDE BGL OPERON ANTITERMINATOR"/>
    <property type="match status" value="1"/>
</dbReference>
<keyword evidence="5" id="KW-1185">Reference proteome</keyword>
<dbReference type="InterPro" id="IPR050661">
    <property type="entry name" value="BglG_antiterminators"/>
</dbReference>
<protein>
    <submittedName>
        <fullName evidence="4">Transcriptional regulator</fullName>
    </submittedName>
</protein>
<dbReference type="RefSeq" id="WP_069663851.1">
    <property type="nucleotide sequence ID" value="NZ_JBHUJJ010000001.1"/>
</dbReference>
<sequence length="514" mass="59990">MRKYLDLKSKKKVALLEKIFYSDNHSSTQEVLLEELKITYPTLISTIETINFDIERFGFKGFSIIRSAESLSYTMKISDNCSIQLIINAYIRESPKFQILESLLFSSFSNLPMLAKKVHISYSALKRDISELNQELSENGLFISTGNGVEMCGDEFTLRIVYTFLFLTTYSGDRWPFSFIQYVEITKLLEKCPKEIYRADSIDKSMLIHYYVAIHLLRDRMNHKIDQSRYFDVPLYSAYTKESKESELEFIKNLLMILPGMGNDEVVYTSQILLSAILAFGSYASIDKTPSFFYLEDRLKELEFMDTVQFTCDQVNSSLSIPFSTEEKELLIYSLASINYRYLLFKNLIKEFSLIIPGYFELDRNKRKAHKINHLKPLICELVNLKEMSLLHEFKDRLVSDYLIIMDKRIDFSKHTLPIRVTILSTISNETAVFDFINYFSSYYNLEIVNQVNSMVDLYISDFSVSPSVLTSLRINQPIVYVNTRWIESDYLKINDNLGKIANEKFIHKHRLTS</sequence>
<dbReference type="InterPro" id="IPR007737">
    <property type="entry name" value="Mga_HTH"/>
</dbReference>